<evidence type="ECO:0000313" key="2">
    <source>
        <dbReference type="EMBL" id="CAF9935213.1"/>
    </source>
</evidence>
<dbReference type="EMBL" id="CAJPDT010000082">
    <property type="protein sequence ID" value="CAF9935213.1"/>
    <property type="molecule type" value="Genomic_DNA"/>
</dbReference>
<proteinExistence type="predicted"/>
<keyword evidence="1" id="KW-0732">Signal</keyword>
<dbReference type="AlphaFoldDB" id="A0A8H3IW87"/>
<reference evidence="2" key="1">
    <citation type="submission" date="2021-03" db="EMBL/GenBank/DDBJ databases">
        <authorList>
            <person name="Tagirdzhanova G."/>
        </authorList>
    </citation>
    <scope>NUCLEOTIDE SEQUENCE</scope>
</reference>
<keyword evidence="3" id="KW-1185">Reference proteome</keyword>
<gene>
    <name evidence="2" type="ORF">IMSHALPRED_010144</name>
</gene>
<comment type="caution">
    <text evidence="2">The sequence shown here is derived from an EMBL/GenBank/DDBJ whole genome shotgun (WGS) entry which is preliminary data.</text>
</comment>
<evidence type="ECO:0000256" key="1">
    <source>
        <dbReference type="SAM" id="SignalP"/>
    </source>
</evidence>
<feature type="signal peptide" evidence="1">
    <location>
        <begin position="1"/>
        <end position="30"/>
    </location>
</feature>
<organism evidence="2 3">
    <name type="scientific">Imshaugia aleurites</name>
    <dbReference type="NCBI Taxonomy" id="172621"/>
    <lineage>
        <taxon>Eukaryota</taxon>
        <taxon>Fungi</taxon>
        <taxon>Dikarya</taxon>
        <taxon>Ascomycota</taxon>
        <taxon>Pezizomycotina</taxon>
        <taxon>Lecanoromycetes</taxon>
        <taxon>OSLEUM clade</taxon>
        <taxon>Lecanoromycetidae</taxon>
        <taxon>Lecanorales</taxon>
        <taxon>Lecanorineae</taxon>
        <taxon>Parmeliaceae</taxon>
        <taxon>Imshaugia</taxon>
    </lineage>
</organism>
<protein>
    <recommendedName>
        <fullName evidence="4">Ecp2 effector protein domain-containing protein</fullName>
    </recommendedName>
</protein>
<evidence type="ECO:0000313" key="3">
    <source>
        <dbReference type="Proteomes" id="UP000664534"/>
    </source>
</evidence>
<name>A0A8H3IW87_9LECA</name>
<evidence type="ECO:0008006" key="4">
    <source>
        <dbReference type="Google" id="ProtNLM"/>
    </source>
</evidence>
<dbReference type="Proteomes" id="UP000664534">
    <property type="component" value="Unassembled WGS sequence"/>
</dbReference>
<accession>A0A8H3IW87</accession>
<sequence length="211" mass="21675">MTIKHSQASLAGHRLLPLILLPAFLSQTNAFAIPKALLKRAPTCDATPGNNPILADCQAALNMMPGNGGYQTYAPNNGATPLANNLGPLFYQSGTCVITVNPTSLDYSFSGTIRSITGNIITTCVQGSGIGGTDTSGIWNNIHIFVFGQHWQSDADEVHSNASDENGSCEWSSVSSGDYAGLSNCPNEKSHAIGGFTAGGISGGARGGSGG</sequence>
<feature type="chain" id="PRO_5034703423" description="Ecp2 effector protein domain-containing protein" evidence="1">
    <location>
        <begin position="31"/>
        <end position="211"/>
    </location>
</feature>